<dbReference type="EMBL" id="WMIE01000015">
    <property type="protein sequence ID" value="MTH79418.1"/>
    <property type="molecule type" value="Genomic_DNA"/>
</dbReference>
<keyword evidence="3" id="KW-1185">Reference proteome</keyword>
<accession>A0A6L6JDZ6</accession>
<dbReference type="RefSeq" id="WP_155096777.1">
    <property type="nucleotide sequence ID" value="NZ_WMIE01000015.1"/>
</dbReference>
<comment type="caution">
    <text evidence="2">The sequence shown here is derived from an EMBL/GenBank/DDBJ whole genome shotgun (WGS) entry which is preliminary data.</text>
</comment>
<reference evidence="2 3" key="1">
    <citation type="submission" date="2019-11" db="EMBL/GenBank/DDBJ databases">
        <authorList>
            <person name="Dong K."/>
        </authorList>
    </citation>
    <scope>NUCLEOTIDE SEQUENCE [LARGE SCALE GENOMIC DNA]</scope>
    <source>
        <strain evidence="2 3">NBRC 111993</strain>
    </source>
</reference>
<dbReference type="OrthoDB" id="8478851at2"/>
<evidence type="ECO:0000313" key="3">
    <source>
        <dbReference type="Proteomes" id="UP000478183"/>
    </source>
</evidence>
<dbReference type="Gene3D" id="1.10.357.10">
    <property type="entry name" value="Tetracycline Repressor, domain 2"/>
    <property type="match status" value="1"/>
</dbReference>
<name>A0A6L6JDZ6_9RHOB</name>
<evidence type="ECO:0000259" key="1">
    <source>
        <dbReference type="Pfam" id="PF21351"/>
    </source>
</evidence>
<feature type="domain" description="Transcriptional regulator Rv0078-like C-terminal" evidence="1">
    <location>
        <begin position="5"/>
        <end position="79"/>
    </location>
</feature>
<dbReference type="InterPro" id="IPR049484">
    <property type="entry name" value="Rv0078-like_C"/>
</dbReference>
<dbReference type="Proteomes" id="UP000478183">
    <property type="component" value="Unassembled WGS sequence"/>
</dbReference>
<protein>
    <recommendedName>
        <fullName evidence="1">Transcriptional regulator Rv0078-like C-terminal domain-containing protein</fullName>
    </recommendedName>
</protein>
<evidence type="ECO:0000313" key="2">
    <source>
        <dbReference type="EMBL" id="MTH79418.1"/>
    </source>
</evidence>
<dbReference type="AlphaFoldDB" id="A0A6L6JDZ6"/>
<organism evidence="2 3">
    <name type="scientific">Paracoccus aestuariivivens</name>
    <dbReference type="NCBI Taxonomy" id="1820333"/>
    <lineage>
        <taxon>Bacteria</taxon>
        <taxon>Pseudomonadati</taxon>
        <taxon>Pseudomonadota</taxon>
        <taxon>Alphaproteobacteria</taxon>
        <taxon>Rhodobacterales</taxon>
        <taxon>Paracoccaceae</taxon>
        <taxon>Paracoccus</taxon>
    </lineage>
</organism>
<gene>
    <name evidence="2" type="ORF">GL286_17005</name>
</gene>
<dbReference type="Pfam" id="PF21351">
    <property type="entry name" value="TetR_C_41"/>
    <property type="match status" value="1"/>
</dbReference>
<proteinExistence type="predicted"/>
<sequence length="84" mass="9075">MPLSGDPSRWPSHNRCLEATRAAVTAMRTEGLLREVDTEAAARLLNGAALNAALWVASCDDPAQTLSKAQEAFRLMAARLLTRP</sequence>